<dbReference type="RefSeq" id="XP_040717015.1">
    <property type="nucleotide sequence ID" value="XM_040853862.1"/>
</dbReference>
<dbReference type="Gene3D" id="2.120.10.70">
    <property type="entry name" value="Fucose-specific lectin"/>
    <property type="match status" value="1"/>
</dbReference>
<dbReference type="OrthoDB" id="3800077at2759"/>
<reference evidence="1 2" key="1">
    <citation type="submission" date="2016-07" db="EMBL/GenBank/DDBJ databases">
        <title>Pervasive Adenine N6-methylation of Active Genes in Fungi.</title>
        <authorList>
            <consortium name="DOE Joint Genome Institute"/>
            <person name="Mondo S.J."/>
            <person name="Dannebaum R.O."/>
            <person name="Kuo R.C."/>
            <person name="Labutti K."/>
            <person name="Haridas S."/>
            <person name="Kuo A."/>
            <person name="Salamov A."/>
            <person name="Ahrendt S.R."/>
            <person name="Lipzen A."/>
            <person name="Sullivan W."/>
            <person name="Andreopoulos W.B."/>
            <person name="Clum A."/>
            <person name="Lindquist E."/>
            <person name="Daum C."/>
            <person name="Ramamoorthy G.K."/>
            <person name="Gryganskyi A."/>
            <person name="Culley D."/>
            <person name="Magnuson J.K."/>
            <person name="James T.Y."/>
            <person name="O'Malley M.A."/>
            <person name="Stajich J.E."/>
            <person name="Spatafora J.W."/>
            <person name="Visel A."/>
            <person name="Grigoriev I.V."/>
        </authorList>
    </citation>
    <scope>NUCLEOTIDE SEQUENCE [LARGE SCALE GENOMIC DNA]</scope>
    <source>
        <strain evidence="1 2">CBS 129021</strain>
    </source>
</reference>
<proteinExistence type="predicted"/>
<dbReference type="Proteomes" id="UP000193689">
    <property type="component" value="Unassembled WGS sequence"/>
</dbReference>
<comment type="caution">
    <text evidence="1">The sequence shown here is derived from an EMBL/GenBank/DDBJ whole genome shotgun (WGS) entry which is preliminary data.</text>
</comment>
<organism evidence="1 2">
    <name type="scientific">Pseudomassariella vexata</name>
    <dbReference type="NCBI Taxonomy" id="1141098"/>
    <lineage>
        <taxon>Eukaryota</taxon>
        <taxon>Fungi</taxon>
        <taxon>Dikarya</taxon>
        <taxon>Ascomycota</taxon>
        <taxon>Pezizomycotina</taxon>
        <taxon>Sordariomycetes</taxon>
        <taxon>Xylariomycetidae</taxon>
        <taxon>Amphisphaeriales</taxon>
        <taxon>Pseudomassariaceae</taxon>
        <taxon>Pseudomassariella</taxon>
    </lineage>
</organism>
<dbReference type="STRING" id="1141098.A0A1Y2E3B6"/>
<evidence type="ECO:0000313" key="2">
    <source>
        <dbReference type="Proteomes" id="UP000193689"/>
    </source>
</evidence>
<dbReference type="EMBL" id="MCFJ01000005">
    <property type="protein sequence ID" value="ORY66051.1"/>
    <property type="molecule type" value="Genomic_DNA"/>
</dbReference>
<dbReference type="GeneID" id="63770074"/>
<keyword evidence="2" id="KW-1185">Reference proteome</keyword>
<gene>
    <name evidence="1" type="ORF">BCR38DRAFT_172269</name>
</gene>
<dbReference type="AlphaFoldDB" id="A0A1Y2E3B6"/>
<evidence type="ECO:0008006" key="3">
    <source>
        <dbReference type="Google" id="ProtNLM"/>
    </source>
</evidence>
<dbReference type="InParanoid" id="A0A1Y2E3B6"/>
<sequence>MNDYPLVVPNDTNIASYFPYVLSQDADDQLRWTTMLGQNGSHLSAPWWVNDTDLNAVGSTGTGMTLLPVRQQYLHSGGIIYRTTNGKLASKIRDSDMDVNADAAWTKGSLSTDIPEDSPIAAFTVGRPYNSDDQVNTYILYQDALGTVQVVWQDDDSGWKGPETYDAISNAEKGTDITCLTQAAWDARRVTVSKEQDMNQCFFQEKGTRRLKEVWFNGTDWNHVGYVPLD</sequence>
<name>A0A1Y2E3B6_9PEZI</name>
<dbReference type="SUPFAM" id="SSF89372">
    <property type="entry name" value="Fucose-specific lectin"/>
    <property type="match status" value="1"/>
</dbReference>
<protein>
    <recommendedName>
        <fullName evidence="3">Fucose-specific lectin</fullName>
    </recommendedName>
</protein>
<accession>A0A1Y2E3B6</accession>
<evidence type="ECO:0000313" key="1">
    <source>
        <dbReference type="EMBL" id="ORY66051.1"/>
    </source>
</evidence>